<dbReference type="SUPFAM" id="SSF53756">
    <property type="entry name" value="UDP-Glycosyltransferase/glycogen phosphorylase"/>
    <property type="match status" value="1"/>
</dbReference>
<dbReference type="Gene3D" id="3.40.50.2000">
    <property type="entry name" value="Glycogen Phosphorylase B"/>
    <property type="match status" value="1"/>
</dbReference>
<organism evidence="1 2">
    <name type="scientific">Paradesertivirga mongoliensis</name>
    <dbReference type="NCBI Taxonomy" id="2100740"/>
    <lineage>
        <taxon>Bacteria</taxon>
        <taxon>Pseudomonadati</taxon>
        <taxon>Bacteroidota</taxon>
        <taxon>Sphingobacteriia</taxon>
        <taxon>Sphingobacteriales</taxon>
        <taxon>Sphingobacteriaceae</taxon>
        <taxon>Paradesertivirga</taxon>
    </lineage>
</organism>
<sequence length="329" mass="37955">MRILFAIQGTGNGHISRAREIVPLLKQYGELDLLVSGTQADVLLNCPLRYRFHGFSYIFGKKGSVNHWETYKTMNLRRLWRDIRSLPLSEYDLIINDFEPVTAWACKLQGRPSVALSHQASFLSKNTPRPKDTFHWQEWVFKHYAPTTHQIGFHFETYDSFINTPVIRSEIRSLETNDFGHITVYLPAYHDNLLVNFLKRIPEVRWEVFSKHSKRTYTDKNVFVQPINNQQYNKSLANSSGLLTGGGFEGPAEALYLGKKVLVMPMKYQYEQLCNAEAIKQMGVPVIYSLDDDFIPRVKSWLHCPDKVSVHFPDSTSDIVADMVEKYSA</sequence>
<dbReference type="EMBL" id="JBHUHZ010000001">
    <property type="protein sequence ID" value="MFD2161846.1"/>
    <property type="molecule type" value="Genomic_DNA"/>
</dbReference>
<dbReference type="RefSeq" id="WP_255898448.1">
    <property type="nucleotide sequence ID" value="NZ_JAFMZO010000001.1"/>
</dbReference>
<reference evidence="2" key="1">
    <citation type="journal article" date="2019" name="Int. J. Syst. Evol. Microbiol.">
        <title>The Global Catalogue of Microorganisms (GCM) 10K type strain sequencing project: providing services to taxonomists for standard genome sequencing and annotation.</title>
        <authorList>
            <consortium name="The Broad Institute Genomics Platform"/>
            <consortium name="The Broad Institute Genome Sequencing Center for Infectious Disease"/>
            <person name="Wu L."/>
            <person name="Ma J."/>
        </authorList>
    </citation>
    <scope>NUCLEOTIDE SEQUENCE [LARGE SCALE GENOMIC DNA]</scope>
    <source>
        <strain evidence="2">KCTC 42217</strain>
    </source>
</reference>
<gene>
    <name evidence="1" type="ORF">ACFSJU_05535</name>
</gene>
<protein>
    <submittedName>
        <fullName evidence="1">Glycosyltransferase family protein</fullName>
    </submittedName>
</protein>
<comment type="caution">
    <text evidence="1">The sequence shown here is derived from an EMBL/GenBank/DDBJ whole genome shotgun (WGS) entry which is preliminary data.</text>
</comment>
<dbReference type="Pfam" id="PF13528">
    <property type="entry name" value="Glyco_trans_1_3"/>
    <property type="match status" value="1"/>
</dbReference>
<evidence type="ECO:0000313" key="2">
    <source>
        <dbReference type="Proteomes" id="UP001597387"/>
    </source>
</evidence>
<evidence type="ECO:0000313" key="1">
    <source>
        <dbReference type="EMBL" id="MFD2161846.1"/>
    </source>
</evidence>
<accession>A0ABW4ZIJ4</accession>
<proteinExistence type="predicted"/>
<dbReference type="Proteomes" id="UP001597387">
    <property type="component" value="Unassembled WGS sequence"/>
</dbReference>
<name>A0ABW4ZIJ4_9SPHI</name>
<keyword evidence="2" id="KW-1185">Reference proteome</keyword>